<dbReference type="InterPro" id="IPR009057">
    <property type="entry name" value="Homeodomain-like_sf"/>
</dbReference>
<dbReference type="Gene3D" id="1.10.10.60">
    <property type="entry name" value="Homeodomain-like"/>
    <property type="match status" value="1"/>
</dbReference>
<evidence type="ECO:0000256" key="2">
    <source>
        <dbReference type="ARBA" id="ARBA00023125"/>
    </source>
</evidence>
<dbReference type="STRING" id="796620.VIBC2010_00739"/>
<reference evidence="5 6" key="1">
    <citation type="journal article" date="2012" name="Int. J. Syst. Evol. Microbiol.">
        <title>Vibrio caribbeanicus sp. nov., isolated from the marine sponge Scleritoderma cyanea.</title>
        <authorList>
            <person name="Hoffmann M."/>
            <person name="Monday S.R."/>
            <person name="Allard M.W."/>
            <person name="Strain E.A."/>
            <person name="Whittaker P."/>
            <person name="Naum M."/>
            <person name="McCarthy P.J."/>
            <person name="Lopez J.V."/>
            <person name="Fischer M."/>
            <person name="Brown E.W."/>
        </authorList>
    </citation>
    <scope>NUCLEOTIDE SEQUENCE [LARGE SCALE GENOMIC DNA]</scope>
    <source>
        <strain evidence="5 6">ATCC BAA-2122</strain>
    </source>
</reference>
<dbReference type="EMBL" id="AEIU01000046">
    <property type="protein sequence ID" value="EFP97777.1"/>
    <property type="molecule type" value="Genomic_DNA"/>
</dbReference>
<evidence type="ECO:0000313" key="6">
    <source>
        <dbReference type="Proteomes" id="UP000002943"/>
    </source>
</evidence>
<comment type="caution">
    <text evidence="5">The sequence shown here is derived from an EMBL/GenBank/DDBJ whole genome shotgun (WGS) entry which is preliminary data.</text>
</comment>
<dbReference type="GO" id="GO:0003700">
    <property type="term" value="F:DNA-binding transcription factor activity"/>
    <property type="evidence" value="ECO:0007669"/>
    <property type="project" value="InterPro"/>
</dbReference>
<accession>E3BGG9</accession>
<dbReference type="GO" id="GO:0043565">
    <property type="term" value="F:sequence-specific DNA binding"/>
    <property type="evidence" value="ECO:0007669"/>
    <property type="project" value="InterPro"/>
</dbReference>
<dbReference type="InterPro" id="IPR018060">
    <property type="entry name" value="HTH_AraC"/>
</dbReference>
<dbReference type="Pfam" id="PF12833">
    <property type="entry name" value="HTH_18"/>
    <property type="match status" value="1"/>
</dbReference>
<keyword evidence="1" id="KW-0805">Transcription regulation</keyword>
<gene>
    <name evidence="5" type="ORF">VIBC2010_00739</name>
</gene>
<dbReference type="SUPFAM" id="SSF46689">
    <property type="entry name" value="Homeodomain-like"/>
    <property type="match status" value="2"/>
</dbReference>
<evidence type="ECO:0000256" key="3">
    <source>
        <dbReference type="ARBA" id="ARBA00023163"/>
    </source>
</evidence>
<dbReference type="Proteomes" id="UP000002943">
    <property type="component" value="Unassembled WGS sequence"/>
</dbReference>
<dbReference type="PANTHER" id="PTHR43280">
    <property type="entry name" value="ARAC-FAMILY TRANSCRIPTIONAL REGULATOR"/>
    <property type="match status" value="1"/>
</dbReference>
<dbReference type="Pfam" id="PF01965">
    <property type="entry name" value="DJ-1_PfpI"/>
    <property type="match status" value="1"/>
</dbReference>
<dbReference type="PROSITE" id="PS00041">
    <property type="entry name" value="HTH_ARAC_FAMILY_1"/>
    <property type="match status" value="1"/>
</dbReference>
<dbReference type="AlphaFoldDB" id="E3BGG9"/>
<evidence type="ECO:0000313" key="5">
    <source>
        <dbReference type="EMBL" id="EFP97777.1"/>
    </source>
</evidence>
<dbReference type="SMART" id="SM00342">
    <property type="entry name" value="HTH_ARAC"/>
    <property type="match status" value="1"/>
</dbReference>
<dbReference type="InterPro" id="IPR020449">
    <property type="entry name" value="Tscrpt_reg_AraC-type_HTH"/>
</dbReference>
<dbReference type="PROSITE" id="PS01124">
    <property type="entry name" value="HTH_ARAC_FAMILY_2"/>
    <property type="match status" value="1"/>
</dbReference>
<dbReference type="InterPro" id="IPR002818">
    <property type="entry name" value="DJ-1/PfpI"/>
</dbReference>
<dbReference type="PRINTS" id="PR00032">
    <property type="entry name" value="HTHARAC"/>
</dbReference>
<sequence length="347" mass="38614">MAQQRQFTGQLRETNLSFLPPVDGEQRPINVLLILLDNFSLISFTSVIDSLVTANLVTSTKNFSFFTCGINKSSVMSDVGISITVDVTLRPDILKQAEMIIVCGGYRSPLNEIPLLSRALRAVNDKKQRLGGLWNGALALCHAGILSSQTFALHPDNHAYAREHFPHINLTSQTYVIDGHFFSSSGPTSSLEMMLNLIQLMLGEACANGVREILSCDRDKVSDHSTTFNDPLPLQAPERLKKAVHLMQHQLDEPLPIETVANQVGTSRRTLERLFKHHLNTSPSKHYLEIRLTCARQLLTQSNQTISQIAVATGFISANYFSQCFKEYFSVSPTQIRSPSPNDGQCW</sequence>
<proteinExistence type="predicted"/>
<dbReference type="Gene3D" id="3.40.50.880">
    <property type="match status" value="1"/>
</dbReference>
<protein>
    <submittedName>
        <fullName evidence="5">Transcriptional regulator, AraC family protein</fullName>
    </submittedName>
</protein>
<organism evidence="5 6">
    <name type="scientific">Vibrio caribbeanicus ATCC BAA-2122</name>
    <dbReference type="NCBI Taxonomy" id="796620"/>
    <lineage>
        <taxon>Bacteria</taxon>
        <taxon>Pseudomonadati</taxon>
        <taxon>Pseudomonadota</taxon>
        <taxon>Gammaproteobacteria</taxon>
        <taxon>Vibrionales</taxon>
        <taxon>Vibrionaceae</taxon>
        <taxon>Vibrio</taxon>
    </lineage>
</organism>
<dbReference type="eggNOG" id="COG4977">
    <property type="taxonomic scope" value="Bacteria"/>
</dbReference>
<dbReference type="InterPro" id="IPR018062">
    <property type="entry name" value="HTH_AraC-typ_CS"/>
</dbReference>
<keyword evidence="6" id="KW-1185">Reference proteome</keyword>
<name>E3BGG9_9VIBR</name>
<evidence type="ECO:0000256" key="1">
    <source>
        <dbReference type="ARBA" id="ARBA00023015"/>
    </source>
</evidence>
<dbReference type="CDD" id="cd03136">
    <property type="entry name" value="GATase1_AraC_ArgR_like"/>
    <property type="match status" value="1"/>
</dbReference>
<evidence type="ECO:0000259" key="4">
    <source>
        <dbReference type="PROSITE" id="PS01124"/>
    </source>
</evidence>
<dbReference type="SUPFAM" id="SSF52317">
    <property type="entry name" value="Class I glutamine amidotransferase-like"/>
    <property type="match status" value="1"/>
</dbReference>
<dbReference type="InterPro" id="IPR029062">
    <property type="entry name" value="Class_I_gatase-like"/>
</dbReference>
<dbReference type="PANTHER" id="PTHR43280:SF2">
    <property type="entry name" value="HTH-TYPE TRANSCRIPTIONAL REGULATOR EXSA"/>
    <property type="match status" value="1"/>
</dbReference>
<keyword evidence="2" id="KW-0238">DNA-binding</keyword>
<feature type="domain" description="HTH araC/xylS-type" evidence="4">
    <location>
        <begin position="241"/>
        <end position="339"/>
    </location>
</feature>
<keyword evidence="3" id="KW-0804">Transcription</keyword>